<keyword evidence="3" id="KW-0804">Transcription</keyword>
<feature type="region of interest" description="Disordered" evidence="5">
    <location>
        <begin position="1"/>
        <end position="21"/>
    </location>
</feature>
<dbReference type="GO" id="GO:0003677">
    <property type="term" value="F:DNA binding"/>
    <property type="evidence" value="ECO:0007669"/>
    <property type="project" value="UniProtKB-UniRule"/>
</dbReference>
<evidence type="ECO:0000313" key="8">
    <source>
        <dbReference type="Proteomes" id="UP000464507"/>
    </source>
</evidence>
<dbReference type="Gene3D" id="1.10.357.10">
    <property type="entry name" value="Tetracycline Repressor, domain 2"/>
    <property type="match status" value="1"/>
</dbReference>
<reference evidence="7 8" key="1">
    <citation type="submission" date="2016-09" db="EMBL/GenBank/DDBJ databases">
        <title>Complete genome sequence of microbes from the polar regions.</title>
        <authorList>
            <person name="Liao L."/>
            <person name="Chen B."/>
        </authorList>
    </citation>
    <scope>NUCLEOTIDE SEQUENCE [LARGE SCALE GENOMIC DNA]</scope>
    <source>
        <strain evidence="7 8">ZS314</strain>
    </source>
</reference>
<dbReference type="SUPFAM" id="SSF48498">
    <property type="entry name" value="Tetracyclin repressor-like, C-terminal domain"/>
    <property type="match status" value="1"/>
</dbReference>
<evidence type="ECO:0000256" key="4">
    <source>
        <dbReference type="PROSITE-ProRule" id="PRU00335"/>
    </source>
</evidence>
<keyword evidence="1" id="KW-0805">Transcription regulation</keyword>
<feature type="DNA-binding region" description="H-T-H motif" evidence="4">
    <location>
        <begin position="42"/>
        <end position="61"/>
    </location>
</feature>
<dbReference type="PROSITE" id="PS50977">
    <property type="entry name" value="HTH_TETR_2"/>
    <property type="match status" value="1"/>
</dbReference>
<sequence length="202" mass="21901">MSVVDSSPTAQRAPELPSPGAKQRILETANRLFYEEGINSVGVDKLISSSSVTKATFYKHYGAKDRLILEYLRGQHRLVEELLDGIIAAARRPEDAVLGLIDTIVAEIHTSGFRGCAFINAAAEFSDPRHPVRDIVSSHRDWYTGRLTDLLRDGKHPMPGDAADELMLARDGAMSGAYAGDPVSATAALQRVSARIVTEAGR</sequence>
<evidence type="ECO:0000256" key="5">
    <source>
        <dbReference type="SAM" id="MobiDB-lite"/>
    </source>
</evidence>
<dbReference type="OrthoDB" id="4214267at2"/>
<accession>A0A7L5AMU2</accession>
<dbReference type="EMBL" id="CP017146">
    <property type="protein sequence ID" value="QHO70451.1"/>
    <property type="molecule type" value="Genomic_DNA"/>
</dbReference>
<dbReference type="InterPro" id="IPR036271">
    <property type="entry name" value="Tet_transcr_reg_TetR-rel_C_sf"/>
</dbReference>
<evidence type="ECO:0000256" key="3">
    <source>
        <dbReference type="ARBA" id="ARBA00023163"/>
    </source>
</evidence>
<keyword evidence="8" id="KW-1185">Reference proteome</keyword>
<organism evidence="7 8">
    <name type="scientific">Marisediminicola antarctica</name>
    <dbReference type="NCBI Taxonomy" id="674079"/>
    <lineage>
        <taxon>Bacteria</taxon>
        <taxon>Bacillati</taxon>
        <taxon>Actinomycetota</taxon>
        <taxon>Actinomycetes</taxon>
        <taxon>Micrococcales</taxon>
        <taxon>Microbacteriaceae</taxon>
        <taxon>Marisediminicola</taxon>
    </lineage>
</organism>
<evidence type="ECO:0000256" key="1">
    <source>
        <dbReference type="ARBA" id="ARBA00023015"/>
    </source>
</evidence>
<evidence type="ECO:0000313" key="7">
    <source>
        <dbReference type="EMBL" id="QHO70451.1"/>
    </source>
</evidence>
<dbReference type="Pfam" id="PF00440">
    <property type="entry name" value="TetR_N"/>
    <property type="match status" value="1"/>
</dbReference>
<proteinExistence type="predicted"/>
<dbReference type="InterPro" id="IPR009057">
    <property type="entry name" value="Homeodomain-like_sf"/>
</dbReference>
<dbReference type="SUPFAM" id="SSF46689">
    <property type="entry name" value="Homeodomain-like"/>
    <property type="match status" value="1"/>
</dbReference>
<dbReference type="PRINTS" id="PR00455">
    <property type="entry name" value="HTHTETR"/>
</dbReference>
<dbReference type="KEGG" id="mant:BHD05_13165"/>
<dbReference type="RefSeq" id="WP_161886836.1">
    <property type="nucleotide sequence ID" value="NZ_CP017146.1"/>
</dbReference>
<protein>
    <submittedName>
        <fullName evidence="7">TetR family transcriptional regulator</fullName>
    </submittedName>
</protein>
<name>A0A7L5AMU2_9MICO</name>
<dbReference type="PANTHER" id="PTHR47506:SF1">
    <property type="entry name" value="HTH-TYPE TRANSCRIPTIONAL REGULATOR YJDC"/>
    <property type="match status" value="1"/>
</dbReference>
<feature type="domain" description="HTH tetR-type" evidence="6">
    <location>
        <begin position="19"/>
        <end position="79"/>
    </location>
</feature>
<feature type="compositionally biased region" description="Polar residues" evidence="5">
    <location>
        <begin position="1"/>
        <end position="10"/>
    </location>
</feature>
<gene>
    <name evidence="7" type="ORF">BHD05_13165</name>
</gene>
<evidence type="ECO:0000256" key="2">
    <source>
        <dbReference type="ARBA" id="ARBA00023125"/>
    </source>
</evidence>
<keyword evidence="2 4" id="KW-0238">DNA-binding</keyword>
<evidence type="ECO:0000259" key="6">
    <source>
        <dbReference type="PROSITE" id="PS50977"/>
    </source>
</evidence>
<dbReference type="Proteomes" id="UP000464507">
    <property type="component" value="Chromosome"/>
</dbReference>
<dbReference type="PANTHER" id="PTHR47506">
    <property type="entry name" value="TRANSCRIPTIONAL REGULATORY PROTEIN"/>
    <property type="match status" value="1"/>
</dbReference>
<dbReference type="InterPro" id="IPR001647">
    <property type="entry name" value="HTH_TetR"/>
</dbReference>
<dbReference type="AlphaFoldDB" id="A0A7L5AMU2"/>